<dbReference type="Proteomes" id="UP000007490">
    <property type="component" value="Chromosome"/>
</dbReference>
<dbReference type="SUPFAM" id="SSF52540">
    <property type="entry name" value="P-loop containing nucleoside triphosphate hydrolases"/>
    <property type="match status" value="2"/>
</dbReference>
<reference evidence="1 2" key="2">
    <citation type="journal article" date="2014" name="Int. J. Syst. Evol. Microbiol.">
        <title>Methanobacterium paludis sp. nov. and a novel strain of Methanobacterium lacus isolated from northern peatlands.</title>
        <authorList>
            <person name="Cadillo-Quiroz H."/>
            <person name="Brauer S.L."/>
            <person name="Goodson N."/>
            <person name="Yavitt J.B."/>
            <person name="Zinder S.H."/>
        </authorList>
    </citation>
    <scope>NUCLEOTIDE SEQUENCE [LARGE SCALE GENOMIC DNA]</scope>
    <source>
        <strain evidence="1 2">AL-21</strain>
    </source>
</reference>
<sequence length="249" mass="28713">MENFKVNRGSDNRTFIETRSYKNLHKQLKTLKTRHGRIIHVVGAPGTGKSSNIYAAIKELGLNCYDLELGLMDPNADASKLMDQIYHDLKSGLNARSKSEIYHDLASFDALVIADKFHDTHLMNTEMVGYSLWTKTKGIGSLKFYILCMKEYLLNRKKYEEINIIIQTAWTVKLNKEKKDLFTDFGILSRFALAMLRLFFEVVEIRYSREETVEIVKSHVDADQKIIEAHIDELGNKPRLVCQAIKYES</sequence>
<proteinExistence type="predicted"/>
<evidence type="ECO:0000313" key="1">
    <source>
        <dbReference type="EMBL" id="ADZ10254.1"/>
    </source>
</evidence>
<reference evidence="2" key="1">
    <citation type="submission" date="2011-02" db="EMBL/GenBank/DDBJ databases">
        <title>Complete sequence of Methanobacterium sp. AL-21.</title>
        <authorList>
            <consortium name="US DOE Joint Genome Institute"/>
            <person name="Lucas S."/>
            <person name="Copeland A."/>
            <person name="Lapidus A."/>
            <person name="Cheng J.-F."/>
            <person name="Goodwin L."/>
            <person name="Pitluck S."/>
            <person name="Chertkov O."/>
            <person name="Detter J.C."/>
            <person name="Han C."/>
            <person name="Tapia R."/>
            <person name="Land M."/>
            <person name="Hauser L."/>
            <person name="Kyrpides N."/>
            <person name="Ivanova N."/>
            <person name="Mikhailova N."/>
            <person name="Pagani I."/>
            <person name="Cadillo-Quiroz H."/>
            <person name="Imachi H."/>
            <person name="Zinder S."/>
            <person name="Liu W."/>
            <person name="Woyke T."/>
        </authorList>
    </citation>
    <scope>NUCLEOTIDE SEQUENCE [LARGE SCALE GENOMIC DNA]</scope>
    <source>
        <strain evidence="2">AL-21</strain>
    </source>
</reference>
<dbReference type="eggNOG" id="arCOG10246">
    <property type="taxonomic scope" value="Archaea"/>
</dbReference>
<dbReference type="KEGG" id="mel:Metbo_2035"/>
<name>F0TBI5_METLA</name>
<dbReference type="AlphaFoldDB" id="F0TBI5"/>
<protein>
    <submittedName>
        <fullName evidence="1">Uncharacterized protein</fullName>
    </submittedName>
</protein>
<evidence type="ECO:0000313" key="2">
    <source>
        <dbReference type="Proteomes" id="UP000007490"/>
    </source>
</evidence>
<dbReference type="EMBL" id="CP002551">
    <property type="protein sequence ID" value="ADZ10254.1"/>
    <property type="molecule type" value="Genomic_DNA"/>
</dbReference>
<dbReference type="InterPro" id="IPR027417">
    <property type="entry name" value="P-loop_NTPase"/>
</dbReference>
<dbReference type="HOGENOM" id="CLU_1145243_0_0_2"/>
<dbReference type="RefSeq" id="WP_013645605.1">
    <property type="nucleotide sequence ID" value="NC_015216.1"/>
</dbReference>
<gene>
    <name evidence="1" type="ordered locus">Metbo_2035</name>
</gene>
<dbReference type="GeneID" id="10278496"/>
<dbReference type="OrthoDB" id="67618at2157"/>
<organism evidence="1 2">
    <name type="scientific">Methanobacterium lacus (strain AL-21)</name>
    <dbReference type="NCBI Taxonomy" id="877455"/>
    <lineage>
        <taxon>Archaea</taxon>
        <taxon>Methanobacteriati</taxon>
        <taxon>Methanobacteriota</taxon>
        <taxon>Methanomada group</taxon>
        <taxon>Methanobacteria</taxon>
        <taxon>Methanobacteriales</taxon>
        <taxon>Methanobacteriaceae</taxon>
        <taxon>Methanobacterium</taxon>
    </lineage>
</organism>
<accession>F0TBI5</accession>
<keyword evidence="2" id="KW-1185">Reference proteome</keyword>
<dbReference type="STRING" id="877455.Metbo_2035"/>
<dbReference type="Gene3D" id="3.40.50.300">
    <property type="entry name" value="P-loop containing nucleotide triphosphate hydrolases"/>
    <property type="match status" value="1"/>
</dbReference>